<keyword evidence="6 10" id="KW-1133">Transmembrane helix</keyword>
<evidence type="ECO:0000256" key="7">
    <source>
        <dbReference type="ARBA" id="ARBA00023098"/>
    </source>
</evidence>
<organism evidence="12">
    <name type="scientific">Timema genevievae</name>
    <name type="common">Walking stick</name>
    <dbReference type="NCBI Taxonomy" id="629358"/>
    <lineage>
        <taxon>Eukaryota</taxon>
        <taxon>Metazoa</taxon>
        <taxon>Ecdysozoa</taxon>
        <taxon>Arthropoda</taxon>
        <taxon>Hexapoda</taxon>
        <taxon>Insecta</taxon>
        <taxon>Pterygota</taxon>
        <taxon>Neoptera</taxon>
        <taxon>Polyneoptera</taxon>
        <taxon>Phasmatodea</taxon>
        <taxon>Timematodea</taxon>
        <taxon>Timematoidea</taxon>
        <taxon>Timematidae</taxon>
        <taxon>Timema</taxon>
    </lineage>
</organism>
<evidence type="ECO:0000313" key="12">
    <source>
        <dbReference type="EMBL" id="CAD7613167.1"/>
    </source>
</evidence>
<keyword evidence="3 10" id="KW-0808">Transferase</keyword>
<feature type="signal peptide" evidence="11">
    <location>
        <begin position="1"/>
        <end position="16"/>
    </location>
</feature>
<keyword evidence="2 10" id="KW-0444">Lipid biosynthesis</keyword>
<dbReference type="PANTHER" id="PTHR11157">
    <property type="entry name" value="FATTY ACID ACYL TRANSFERASE-RELATED"/>
    <property type="match status" value="1"/>
</dbReference>
<dbReference type="InterPro" id="IPR002076">
    <property type="entry name" value="ELO_fam"/>
</dbReference>
<name>A0A7R9PSS7_TIMGE</name>
<sequence>MARACWCYMICKVVELLDTVSVLRVEKEEQSNIVPSSSPSHLDACLQLDWSQVPSRYCTYVKLLAGIAEALLLSSRTFPRLGPLREQRAKIGRLWFELYHPLRAVHGLRWAPLRAVHGLRRAPLRAVHGGHGTLLGVINSFVHIIMYSYYLFAGLGPQFQKYLWWKKHLTTMQMVQFVIVFLHSSQLLLFECNYPKGIVALLGANALYFLYLFGTFYRRTYFQRSCKDD</sequence>
<dbReference type="GO" id="GO:0034626">
    <property type="term" value="P:fatty acid elongation, polyunsaturated fatty acid"/>
    <property type="evidence" value="ECO:0007669"/>
    <property type="project" value="TreeGrafter"/>
</dbReference>
<keyword evidence="4 10" id="KW-0812">Transmembrane</keyword>
<comment type="catalytic activity">
    <reaction evidence="10">
        <text>a very-long-chain acyl-CoA + malonyl-CoA + H(+) = a very-long-chain 3-oxoacyl-CoA + CO2 + CoA</text>
        <dbReference type="Rhea" id="RHEA:32727"/>
        <dbReference type="ChEBI" id="CHEBI:15378"/>
        <dbReference type="ChEBI" id="CHEBI:16526"/>
        <dbReference type="ChEBI" id="CHEBI:57287"/>
        <dbReference type="ChEBI" id="CHEBI:57384"/>
        <dbReference type="ChEBI" id="CHEBI:90725"/>
        <dbReference type="ChEBI" id="CHEBI:90736"/>
        <dbReference type="EC" id="2.3.1.199"/>
    </reaction>
</comment>
<dbReference type="AlphaFoldDB" id="A0A7R9PSS7"/>
<reference evidence="12" key="1">
    <citation type="submission" date="2020-11" db="EMBL/GenBank/DDBJ databases">
        <authorList>
            <person name="Tran Van P."/>
        </authorList>
    </citation>
    <scope>NUCLEOTIDE SEQUENCE</scope>
</reference>
<evidence type="ECO:0000256" key="11">
    <source>
        <dbReference type="SAM" id="SignalP"/>
    </source>
</evidence>
<dbReference type="GO" id="GO:0042761">
    <property type="term" value="P:very long-chain fatty acid biosynthetic process"/>
    <property type="evidence" value="ECO:0007669"/>
    <property type="project" value="TreeGrafter"/>
</dbReference>
<dbReference type="GO" id="GO:0030148">
    <property type="term" value="P:sphingolipid biosynthetic process"/>
    <property type="evidence" value="ECO:0007669"/>
    <property type="project" value="TreeGrafter"/>
</dbReference>
<evidence type="ECO:0000256" key="8">
    <source>
        <dbReference type="ARBA" id="ARBA00023136"/>
    </source>
</evidence>
<dbReference type="EMBL" id="OE848776">
    <property type="protein sequence ID" value="CAD7613167.1"/>
    <property type="molecule type" value="Genomic_DNA"/>
</dbReference>
<evidence type="ECO:0000256" key="4">
    <source>
        <dbReference type="ARBA" id="ARBA00022692"/>
    </source>
</evidence>
<keyword evidence="11" id="KW-0732">Signal</keyword>
<dbReference type="EC" id="2.3.1.199" evidence="10"/>
<keyword evidence="5 10" id="KW-0276">Fatty acid metabolism</keyword>
<feature type="chain" id="PRO_5030681960" description="Elongation of very long chain fatty acids protein" evidence="11">
    <location>
        <begin position="17"/>
        <end position="229"/>
    </location>
</feature>
<dbReference type="GO" id="GO:0009922">
    <property type="term" value="F:fatty acid elongase activity"/>
    <property type="evidence" value="ECO:0007669"/>
    <property type="project" value="UniProtKB-EC"/>
</dbReference>
<dbReference type="Pfam" id="PF01151">
    <property type="entry name" value="ELO"/>
    <property type="match status" value="1"/>
</dbReference>
<proteinExistence type="inferred from homology"/>
<keyword evidence="8 10" id="KW-0472">Membrane</keyword>
<dbReference type="GO" id="GO:0019367">
    <property type="term" value="P:fatty acid elongation, saturated fatty acid"/>
    <property type="evidence" value="ECO:0007669"/>
    <property type="project" value="TreeGrafter"/>
</dbReference>
<gene>
    <name evidence="12" type="ORF">TGEB3V08_LOCUS11244</name>
</gene>
<keyword evidence="9 10" id="KW-0275">Fatty acid biosynthesis</keyword>
<comment type="subcellular location">
    <subcellularLocation>
        <location evidence="1">Membrane</location>
        <topology evidence="1">Multi-pass membrane protein</topology>
    </subcellularLocation>
</comment>
<comment type="caution">
    <text evidence="10">Lacks conserved residue(s) required for the propagation of feature annotation.</text>
</comment>
<protein>
    <recommendedName>
        <fullName evidence="10">Elongation of very long chain fatty acids protein</fullName>
        <ecNumber evidence="10">2.3.1.199</ecNumber>
    </recommendedName>
    <alternativeName>
        <fullName evidence="10">Very-long-chain 3-oxoacyl-CoA synthase</fullName>
    </alternativeName>
</protein>
<evidence type="ECO:0000256" key="2">
    <source>
        <dbReference type="ARBA" id="ARBA00022516"/>
    </source>
</evidence>
<dbReference type="GO" id="GO:0034625">
    <property type="term" value="P:fatty acid elongation, monounsaturated fatty acid"/>
    <property type="evidence" value="ECO:0007669"/>
    <property type="project" value="TreeGrafter"/>
</dbReference>
<evidence type="ECO:0000256" key="5">
    <source>
        <dbReference type="ARBA" id="ARBA00022832"/>
    </source>
</evidence>
<dbReference type="PANTHER" id="PTHR11157:SF28">
    <property type="entry name" value="ELONGATION OF VERY LONG CHAIN FATTY ACIDS PROTEIN"/>
    <property type="match status" value="1"/>
</dbReference>
<feature type="transmembrane region" description="Helical" evidence="10">
    <location>
        <begin position="134"/>
        <end position="152"/>
    </location>
</feature>
<evidence type="ECO:0000256" key="9">
    <source>
        <dbReference type="ARBA" id="ARBA00023160"/>
    </source>
</evidence>
<evidence type="ECO:0000256" key="1">
    <source>
        <dbReference type="ARBA" id="ARBA00004141"/>
    </source>
</evidence>
<evidence type="ECO:0000256" key="10">
    <source>
        <dbReference type="RuleBase" id="RU361115"/>
    </source>
</evidence>
<dbReference type="GO" id="GO:0005789">
    <property type="term" value="C:endoplasmic reticulum membrane"/>
    <property type="evidence" value="ECO:0007669"/>
    <property type="project" value="TreeGrafter"/>
</dbReference>
<evidence type="ECO:0000256" key="6">
    <source>
        <dbReference type="ARBA" id="ARBA00022989"/>
    </source>
</evidence>
<comment type="similarity">
    <text evidence="10">Belongs to the ELO family.</text>
</comment>
<feature type="transmembrane region" description="Helical" evidence="10">
    <location>
        <begin position="197"/>
        <end position="217"/>
    </location>
</feature>
<accession>A0A7R9PSS7</accession>
<keyword evidence="7 10" id="KW-0443">Lipid metabolism</keyword>
<evidence type="ECO:0000256" key="3">
    <source>
        <dbReference type="ARBA" id="ARBA00022679"/>
    </source>
</evidence>